<sequence length="155" mass="17098">MYAKLKDDSRSGAHKLQLRVVLATSCVQPFFPIRLQLREFLNIIHDHPIKACRSSNRSDDPKTRAGDDEVVRSRRMGSRDHDGDDDDRDDASACLPSSTTVTTSLKSISNLLTAFTIIHAYANESATLSSGNEGRAIIVPSSLALTRQRRTATTQ</sequence>
<protein>
    <submittedName>
        <fullName evidence="2">Uncharacterized protein</fullName>
    </submittedName>
</protein>
<reference evidence="2 3" key="1">
    <citation type="submission" date="2015-04" db="EMBL/GenBank/DDBJ databases">
        <title>Complete genome sequence of Schizopora paradoxa KUC8140, a cosmopolitan wood degrader in East Asia.</title>
        <authorList>
            <consortium name="DOE Joint Genome Institute"/>
            <person name="Min B."/>
            <person name="Park H."/>
            <person name="Jang Y."/>
            <person name="Kim J.-J."/>
            <person name="Kim K.H."/>
            <person name="Pangilinan J."/>
            <person name="Lipzen A."/>
            <person name="Riley R."/>
            <person name="Grigoriev I.V."/>
            <person name="Spatafora J.W."/>
            <person name="Choi I.-G."/>
        </authorList>
    </citation>
    <scope>NUCLEOTIDE SEQUENCE [LARGE SCALE GENOMIC DNA]</scope>
    <source>
        <strain evidence="2 3">KUC8140</strain>
    </source>
</reference>
<gene>
    <name evidence="2" type="ORF">SCHPADRAFT_98506</name>
</gene>
<evidence type="ECO:0000256" key="1">
    <source>
        <dbReference type="SAM" id="MobiDB-lite"/>
    </source>
</evidence>
<accession>A0A0H2SNV0</accession>
<dbReference type="EMBL" id="KQ085891">
    <property type="protein sequence ID" value="KLO18771.1"/>
    <property type="molecule type" value="Genomic_DNA"/>
</dbReference>
<dbReference type="AlphaFoldDB" id="A0A0H2SNV0"/>
<evidence type="ECO:0000313" key="3">
    <source>
        <dbReference type="Proteomes" id="UP000053477"/>
    </source>
</evidence>
<dbReference type="InParanoid" id="A0A0H2SNV0"/>
<keyword evidence="3" id="KW-1185">Reference proteome</keyword>
<evidence type="ECO:0000313" key="2">
    <source>
        <dbReference type="EMBL" id="KLO18771.1"/>
    </source>
</evidence>
<name>A0A0H2SNV0_9AGAM</name>
<proteinExistence type="predicted"/>
<dbReference type="Proteomes" id="UP000053477">
    <property type="component" value="Unassembled WGS sequence"/>
</dbReference>
<feature type="region of interest" description="Disordered" evidence="1">
    <location>
        <begin position="51"/>
        <end position="95"/>
    </location>
</feature>
<organism evidence="2 3">
    <name type="scientific">Schizopora paradoxa</name>
    <dbReference type="NCBI Taxonomy" id="27342"/>
    <lineage>
        <taxon>Eukaryota</taxon>
        <taxon>Fungi</taxon>
        <taxon>Dikarya</taxon>
        <taxon>Basidiomycota</taxon>
        <taxon>Agaricomycotina</taxon>
        <taxon>Agaricomycetes</taxon>
        <taxon>Hymenochaetales</taxon>
        <taxon>Schizoporaceae</taxon>
        <taxon>Schizopora</taxon>
    </lineage>
</organism>
<feature type="compositionally biased region" description="Basic and acidic residues" evidence="1">
    <location>
        <begin position="56"/>
        <end position="82"/>
    </location>
</feature>